<evidence type="ECO:0000259" key="1">
    <source>
        <dbReference type="PROSITE" id="PS50943"/>
    </source>
</evidence>
<dbReference type="SMART" id="SM00530">
    <property type="entry name" value="HTH_XRE"/>
    <property type="match status" value="1"/>
</dbReference>
<dbReference type="EMBL" id="CP032568">
    <property type="protein sequence ID" value="AYF76424.1"/>
    <property type="molecule type" value="Genomic_DNA"/>
</dbReference>
<keyword evidence="3" id="KW-1185">Reference proteome</keyword>
<protein>
    <submittedName>
        <fullName evidence="2">XRE family transcriptional regulator</fullName>
    </submittedName>
</protein>
<name>A0A386ZH26_9NOCA</name>
<dbReference type="CDD" id="cd00093">
    <property type="entry name" value="HTH_XRE"/>
    <property type="match status" value="1"/>
</dbReference>
<dbReference type="AlphaFoldDB" id="A0A386ZH26"/>
<sequence length="376" mass="40558">MELGSILRSAREAAGIGLREMARRTHFAASYLSLIETGRRPVTVEVVTAYERTLGRDAIVGGVANDDGLATLEWMRRVSGSDIGSGNLERLEAAVDDLAAAYPTTRPDQLLAQVDQYLGLAARMMDGKKTLAEYRRLVVAVGWMSLLAGTCQIDLGLPLAAAGRLRLARAIGDEAGHPEIVGWCLETSAWSRLIARDYAAAVELSRAAQAVAPDTSSAHIQATAQEGRALARLGDRGGTYDALRRVARLVAGLRTPDRPEHHFRYDPAKSDSYVATTLAWLGDPAAETYARHVLTELVGSARTRPRRIATANIDLGLALVAADKPDEAADVTLTAVTSGRLVPSNFWRVTEVVTGIERRDPPDAAGIREALRDLYR</sequence>
<reference evidence="2 3" key="1">
    <citation type="submission" date="2018-09" db="EMBL/GenBank/DDBJ databases">
        <title>Nocardia yunnanensis sp. nov., an actinomycete isolated from a soil sample.</title>
        <authorList>
            <person name="Zhang J."/>
        </authorList>
    </citation>
    <scope>NUCLEOTIDE SEQUENCE [LARGE SCALE GENOMIC DNA]</scope>
    <source>
        <strain evidence="2 3">CFHS0054</strain>
    </source>
</reference>
<organism evidence="2 3">
    <name type="scientific">Nocardia yunnanensis</name>
    <dbReference type="NCBI Taxonomy" id="2382165"/>
    <lineage>
        <taxon>Bacteria</taxon>
        <taxon>Bacillati</taxon>
        <taxon>Actinomycetota</taxon>
        <taxon>Actinomycetes</taxon>
        <taxon>Mycobacteriales</taxon>
        <taxon>Nocardiaceae</taxon>
        <taxon>Nocardia</taxon>
    </lineage>
</organism>
<dbReference type="Gene3D" id="1.25.40.10">
    <property type="entry name" value="Tetratricopeptide repeat domain"/>
    <property type="match status" value="1"/>
</dbReference>
<proteinExistence type="predicted"/>
<dbReference type="SUPFAM" id="SSF47413">
    <property type="entry name" value="lambda repressor-like DNA-binding domains"/>
    <property type="match status" value="1"/>
</dbReference>
<dbReference type="OrthoDB" id="3831424at2"/>
<accession>A0A386ZH26</accession>
<dbReference type="Proteomes" id="UP000267164">
    <property type="component" value="Chromosome"/>
</dbReference>
<dbReference type="InterPro" id="IPR011990">
    <property type="entry name" value="TPR-like_helical_dom_sf"/>
</dbReference>
<dbReference type="Pfam" id="PF13560">
    <property type="entry name" value="HTH_31"/>
    <property type="match status" value="1"/>
</dbReference>
<feature type="domain" description="HTH cro/C1-type" evidence="1">
    <location>
        <begin position="7"/>
        <end position="59"/>
    </location>
</feature>
<gene>
    <name evidence="2" type="ORF">D7D52_24305</name>
</gene>
<dbReference type="Gene3D" id="1.10.260.40">
    <property type="entry name" value="lambda repressor-like DNA-binding domains"/>
    <property type="match status" value="1"/>
</dbReference>
<dbReference type="RefSeq" id="WP_120739924.1">
    <property type="nucleotide sequence ID" value="NZ_CP032568.1"/>
</dbReference>
<evidence type="ECO:0000313" key="3">
    <source>
        <dbReference type="Proteomes" id="UP000267164"/>
    </source>
</evidence>
<dbReference type="InterPro" id="IPR010982">
    <property type="entry name" value="Lambda_DNA-bd_dom_sf"/>
</dbReference>
<dbReference type="PROSITE" id="PS50943">
    <property type="entry name" value="HTH_CROC1"/>
    <property type="match status" value="1"/>
</dbReference>
<evidence type="ECO:0000313" key="2">
    <source>
        <dbReference type="EMBL" id="AYF76424.1"/>
    </source>
</evidence>
<dbReference type="InterPro" id="IPR001387">
    <property type="entry name" value="Cro/C1-type_HTH"/>
</dbReference>
<dbReference type="KEGG" id="nyu:D7D52_24305"/>
<dbReference type="GO" id="GO:0003677">
    <property type="term" value="F:DNA binding"/>
    <property type="evidence" value="ECO:0007669"/>
    <property type="project" value="InterPro"/>
</dbReference>